<comment type="similarity">
    <text evidence="2">Belongs to the alkylbase DNA glycosidase AlkA family.</text>
</comment>
<name>A0A4Q7YGN2_9BACT</name>
<evidence type="ECO:0000313" key="8">
    <source>
        <dbReference type="Proteomes" id="UP000292958"/>
    </source>
</evidence>
<accession>A0A4Q7YGN2</accession>
<evidence type="ECO:0000313" key="7">
    <source>
        <dbReference type="EMBL" id="RZU35661.1"/>
    </source>
</evidence>
<keyword evidence="8" id="KW-1185">Reference proteome</keyword>
<sequence>MQSESLYKEGAAFLASIDQDWARLVSDIGECTHKPRPDREPYEALIRAVAYQQLHAKAGDAILGKLLALFGSNRFPGAAQLLAADVSELRACGFSARKVETLRAIAEGSLTGLVPLRDDAEHMTDDELIARLTSLKGIGRWTVEMLLIYTLERMDVLPADDFGVREGYRRLKSIPVAPTKKEMEKFGHRWSPYRTLAAWYLWRLK</sequence>
<organism evidence="7 8">
    <name type="scientific">Edaphobacter modestus</name>
    <dbReference type="NCBI Taxonomy" id="388466"/>
    <lineage>
        <taxon>Bacteria</taxon>
        <taxon>Pseudomonadati</taxon>
        <taxon>Acidobacteriota</taxon>
        <taxon>Terriglobia</taxon>
        <taxon>Terriglobales</taxon>
        <taxon>Acidobacteriaceae</taxon>
        <taxon>Edaphobacter</taxon>
    </lineage>
</organism>
<dbReference type="GO" id="GO:0032993">
    <property type="term" value="C:protein-DNA complex"/>
    <property type="evidence" value="ECO:0007669"/>
    <property type="project" value="TreeGrafter"/>
</dbReference>
<dbReference type="GO" id="GO:0006307">
    <property type="term" value="P:DNA alkylation repair"/>
    <property type="evidence" value="ECO:0007669"/>
    <property type="project" value="TreeGrafter"/>
</dbReference>
<dbReference type="InterPro" id="IPR051912">
    <property type="entry name" value="Alkylbase_DNA_Glycosylase/TA"/>
</dbReference>
<dbReference type="GO" id="GO:0043916">
    <property type="term" value="F:DNA-7-methylguanine glycosylase activity"/>
    <property type="evidence" value="ECO:0007669"/>
    <property type="project" value="TreeGrafter"/>
</dbReference>
<comment type="catalytic activity">
    <reaction evidence="1">
        <text>Hydrolysis of alkylated DNA, releasing 3-methyladenine, 3-methylguanine, 7-methylguanine and 7-methyladenine.</text>
        <dbReference type="EC" id="3.2.2.21"/>
    </reaction>
</comment>
<evidence type="ECO:0000256" key="4">
    <source>
        <dbReference type="ARBA" id="ARBA00022763"/>
    </source>
</evidence>
<proteinExistence type="inferred from homology"/>
<evidence type="ECO:0000256" key="2">
    <source>
        <dbReference type="ARBA" id="ARBA00010817"/>
    </source>
</evidence>
<dbReference type="Gene3D" id="1.10.1670.40">
    <property type="match status" value="1"/>
</dbReference>
<dbReference type="PANTHER" id="PTHR43003">
    <property type="entry name" value="DNA-3-METHYLADENINE GLYCOSYLASE"/>
    <property type="match status" value="1"/>
</dbReference>
<dbReference type="EC" id="3.2.2.21" evidence="3"/>
<protein>
    <recommendedName>
        <fullName evidence="3">DNA-3-methyladenine glycosylase II</fullName>
        <ecNumber evidence="3">3.2.2.21</ecNumber>
    </recommendedName>
</protein>
<dbReference type="GO" id="GO:0006285">
    <property type="term" value="P:base-excision repair, AP site formation"/>
    <property type="evidence" value="ECO:0007669"/>
    <property type="project" value="TreeGrafter"/>
</dbReference>
<dbReference type="GO" id="GO:0008725">
    <property type="term" value="F:DNA-3-methyladenine glycosylase activity"/>
    <property type="evidence" value="ECO:0007669"/>
    <property type="project" value="TreeGrafter"/>
</dbReference>
<dbReference type="EMBL" id="SHKW01000002">
    <property type="protein sequence ID" value="RZU35661.1"/>
    <property type="molecule type" value="Genomic_DNA"/>
</dbReference>
<dbReference type="Proteomes" id="UP000292958">
    <property type="component" value="Unassembled WGS sequence"/>
</dbReference>
<dbReference type="PANTHER" id="PTHR43003:SF5">
    <property type="entry name" value="DNA-3-METHYLADENINE GLYCOSYLASE"/>
    <property type="match status" value="1"/>
</dbReference>
<dbReference type="InterPro" id="IPR011257">
    <property type="entry name" value="DNA_glycosylase"/>
</dbReference>
<dbReference type="GO" id="GO:0032131">
    <property type="term" value="F:alkylated DNA binding"/>
    <property type="evidence" value="ECO:0007669"/>
    <property type="project" value="TreeGrafter"/>
</dbReference>
<feature type="domain" description="HhH-GPD" evidence="6">
    <location>
        <begin position="50"/>
        <end position="205"/>
    </location>
</feature>
<reference evidence="7 8" key="1">
    <citation type="submission" date="2019-02" db="EMBL/GenBank/DDBJ databases">
        <title>Genomic Encyclopedia of Archaeal and Bacterial Type Strains, Phase II (KMG-II): from individual species to whole genera.</title>
        <authorList>
            <person name="Goeker M."/>
        </authorList>
    </citation>
    <scope>NUCLEOTIDE SEQUENCE [LARGE SCALE GENOMIC DNA]</scope>
    <source>
        <strain evidence="7 8">DSM 18101</strain>
    </source>
</reference>
<evidence type="ECO:0000256" key="5">
    <source>
        <dbReference type="ARBA" id="ARBA00023204"/>
    </source>
</evidence>
<keyword evidence="5" id="KW-0234">DNA repair</keyword>
<dbReference type="CDD" id="cd00056">
    <property type="entry name" value="ENDO3c"/>
    <property type="match status" value="1"/>
</dbReference>
<dbReference type="Gene3D" id="1.10.340.30">
    <property type="entry name" value="Hypothetical protein, domain 2"/>
    <property type="match status" value="1"/>
</dbReference>
<dbReference type="AlphaFoldDB" id="A0A4Q7YGN2"/>
<evidence type="ECO:0000259" key="6">
    <source>
        <dbReference type="SMART" id="SM00478"/>
    </source>
</evidence>
<dbReference type="SMART" id="SM00478">
    <property type="entry name" value="ENDO3c"/>
    <property type="match status" value="1"/>
</dbReference>
<keyword evidence="4" id="KW-0227">DNA damage</keyword>
<dbReference type="OrthoDB" id="9785929at2"/>
<dbReference type="SUPFAM" id="SSF48150">
    <property type="entry name" value="DNA-glycosylase"/>
    <property type="match status" value="1"/>
</dbReference>
<dbReference type="FunFam" id="1.10.340.30:FF:000004">
    <property type="entry name" value="DNA-3-methyladenine glycosylase II"/>
    <property type="match status" value="1"/>
</dbReference>
<comment type="caution">
    <text evidence="7">The sequence shown here is derived from an EMBL/GenBank/DDBJ whole genome shotgun (WGS) entry which is preliminary data.</text>
</comment>
<evidence type="ECO:0000256" key="1">
    <source>
        <dbReference type="ARBA" id="ARBA00000086"/>
    </source>
</evidence>
<gene>
    <name evidence="7" type="ORF">BDD14_5749</name>
</gene>
<evidence type="ECO:0000256" key="3">
    <source>
        <dbReference type="ARBA" id="ARBA00012000"/>
    </source>
</evidence>
<dbReference type="Pfam" id="PF00730">
    <property type="entry name" value="HhH-GPD"/>
    <property type="match status" value="1"/>
</dbReference>
<dbReference type="InterPro" id="IPR003265">
    <property type="entry name" value="HhH-GPD_domain"/>
</dbReference>